<proteinExistence type="predicted"/>
<accession>A0A8X7C5H5</accession>
<gene>
    <name evidence="1" type="ORF">TNIN_165941</name>
</gene>
<comment type="caution">
    <text evidence="1">The sequence shown here is derived from an EMBL/GenBank/DDBJ whole genome shotgun (WGS) entry which is preliminary data.</text>
</comment>
<dbReference type="EMBL" id="BMAV01009147">
    <property type="protein sequence ID" value="GFY53194.1"/>
    <property type="molecule type" value="Genomic_DNA"/>
</dbReference>
<evidence type="ECO:0000313" key="2">
    <source>
        <dbReference type="Proteomes" id="UP000886998"/>
    </source>
</evidence>
<dbReference type="Proteomes" id="UP000886998">
    <property type="component" value="Unassembled WGS sequence"/>
</dbReference>
<protein>
    <submittedName>
        <fullName evidence="1">Uncharacterized protein</fullName>
    </submittedName>
</protein>
<dbReference type="AlphaFoldDB" id="A0A8X7C5H5"/>
<name>A0A8X7C5H5_9ARAC</name>
<organism evidence="1 2">
    <name type="scientific">Trichonephila inaurata madagascariensis</name>
    <dbReference type="NCBI Taxonomy" id="2747483"/>
    <lineage>
        <taxon>Eukaryota</taxon>
        <taxon>Metazoa</taxon>
        <taxon>Ecdysozoa</taxon>
        <taxon>Arthropoda</taxon>
        <taxon>Chelicerata</taxon>
        <taxon>Arachnida</taxon>
        <taxon>Araneae</taxon>
        <taxon>Araneomorphae</taxon>
        <taxon>Entelegynae</taxon>
        <taxon>Araneoidea</taxon>
        <taxon>Nephilidae</taxon>
        <taxon>Trichonephila</taxon>
        <taxon>Trichonephila inaurata</taxon>
    </lineage>
</organism>
<evidence type="ECO:0000313" key="1">
    <source>
        <dbReference type="EMBL" id="GFY53194.1"/>
    </source>
</evidence>
<keyword evidence="2" id="KW-1185">Reference proteome</keyword>
<sequence>MARVTFQATGYMNFLSITPKQIISLKNYTQSIFSGIRTYDIPFHLTEAKKFVEEHMARVSFQATGGHVSFLSNTLKEIISLKKLCPDFFSGNRTCEFPFHHTEANNFIEEIMPRVSFQASGHMIFHSILLKQKNSLKNIWQEYLFRQRDM</sequence>
<reference evidence="1" key="1">
    <citation type="submission" date="2020-08" db="EMBL/GenBank/DDBJ databases">
        <title>Multicomponent nature underlies the extraordinary mechanical properties of spider dragline silk.</title>
        <authorList>
            <person name="Kono N."/>
            <person name="Nakamura H."/>
            <person name="Mori M."/>
            <person name="Yoshida Y."/>
            <person name="Ohtoshi R."/>
            <person name="Malay A.D."/>
            <person name="Moran D.A.P."/>
            <person name="Tomita M."/>
            <person name="Numata K."/>
            <person name="Arakawa K."/>
        </authorList>
    </citation>
    <scope>NUCLEOTIDE SEQUENCE</scope>
</reference>